<gene>
    <name evidence="3" type="ORF">D3H65_18885</name>
</gene>
<evidence type="ECO:0000256" key="1">
    <source>
        <dbReference type="ARBA" id="ARBA00023125"/>
    </source>
</evidence>
<protein>
    <submittedName>
        <fullName evidence="3">XRE family transcriptional regulator</fullName>
    </submittedName>
</protein>
<dbReference type="GO" id="GO:0005829">
    <property type="term" value="C:cytosol"/>
    <property type="evidence" value="ECO:0007669"/>
    <property type="project" value="TreeGrafter"/>
</dbReference>
<dbReference type="InterPro" id="IPR010982">
    <property type="entry name" value="Lambda_DNA-bd_dom_sf"/>
</dbReference>
<proteinExistence type="predicted"/>
<dbReference type="Proteomes" id="UP000263900">
    <property type="component" value="Chromosome"/>
</dbReference>
<feature type="domain" description="HTH cro/C1-type" evidence="2">
    <location>
        <begin position="21"/>
        <end position="75"/>
    </location>
</feature>
<dbReference type="RefSeq" id="WP_119051801.1">
    <property type="nucleotide sequence ID" value="NZ_CP032157.1"/>
</dbReference>
<dbReference type="Pfam" id="PF01381">
    <property type="entry name" value="HTH_3"/>
    <property type="match status" value="1"/>
</dbReference>
<dbReference type="InterPro" id="IPR050807">
    <property type="entry name" value="TransReg_Diox_bact_type"/>
</dbReference>
<dbReference type="InterPro" id="IPR001387">
    <property type="entry name" value="Cro/C1-type_HTH"/>
</dbReference>
<dbReference type="KEGG" id="pseg:D3H65_18885"/>
<dbReference type="SMART" id="SM00530">
    <property type="entry name" value="HTH_XRE"/>
    <property type="match status" value="1"/>
</dbReference>
<dbReference type="PANTHER" id="PTHR46797">
    <property type="entry name" value="HTH-TYPE TRANSCRIPTIONAL REGULATOR"/>
    <property type="match status" value="1"/>
</dbReference>
<dbReference type="PANTHER" id="PTHR46797:SF1">
    <property type="entry name" value="METHYLPHOSPHONATE SYNTHASE"/>
    <property type="match status" value="1"/>
</dbReference>
<dbReference type="PROSITE" id="PS50943">
    <property type="entry name" value="HTH_CROC1"/>
    <property type="match status" value="1"/>
</dbReference>
<dbReference type="SUPFAM" id="SSF47413">
    <property type="entry name" value="lambda repressor-like DNA-binding domains"/>
    <property type="match status" value="1"/>
</dbReference>
<evidence type="ECO:0000313" key="3">
    <source>
        <dbReference type="EMBL" id="AXY75920.1"/>
    </source>
</evidence>
<dbReference type="Gene3D" id="1.10.260.40">
    <property type="entry name" value="lambda repressor-like DNA-binding domains"/>
    <property type="match status" value="1"/>
</dbReference>
<evidence type="ECO:0000313" key="4">
    <source>
        <dbReference type="Proteomes" id="UP000263900"/>
    </source>
</evidence>
<reference evidence="3 4" key="1">
    <citation type="submission" date="2018-09" db="EMBL/GenBank/DDBJ databases">
        <title>Genome sequencing of strain 6GH32-13.</title>
        <authorList>
            <person name="Weon H.-Y."/>
            <person name="Heo J."/>
            <person name="Kwon S.-W."/>
        </authorList>
    </citation>
    <scope>NUCLEOTIDE SEQUENCE [LARGE SCALE GENOMIC DNA]</scope>
    <source>
        <strain evidence="3 4">5GH32-13</strain>
    </source>
</reference>
<accession>A0A3B7MSA6</accession>
<evidence type="ECO:0000259" key="2">
    <source>
        <dbReference type="PROSITE" id="PS50943"/>
    </source>
</evidence>
<dbReference type="EMBL" id="CP032157">
    <property type="protein sequence ID" value="AXY75920.1"/>
    <property type="molecule type" value="Genomic_DNA"/>
</dbReference>
<sequence length="81" mass="9240">MATQTQKKVTSKMNVRFGEHLHALRKAKELSLREMAELCSLDNSNISKIEHGKFDIQLSTIVELAKGLGVHPRELLDYDFE</sequence>
<dbReference type="GO" id="GO:0003677">
    <property type="term" value="F:DNA binding"/>
    <property type="evidence" value="ECO:0007669"/>
    <property type="project" value="UniProtKB-KW"/>
</dbReference>
<dbReference type="AlphaFoldDB" id="A0A3B7MSA6"/>
<name>A0A3B7MSA6_9BACT</name>
<keyword evidence="4" id="KW-1185">Reference proteome</keyword>
<dbReference type="GO" id="GO:0003700">
    <property type="term" value="F:DNA-binding transcription factor activity"/>
    <property type="evidence" value="ECO:0007669"/>
    <property type="project" value="TreeGrafter"/>
</dbReference>
<keyword evidence="1" id="KW-0238">DNA-binding</keyword>
<dbReference type="OrthoDB" id="769934at2"/>
<organism evidence="3 4">
    <name type="scientific">Paraflavitalea soli</name>
    <dbReference type="NCBI Taxonomy" id="2315862"/>
    <lineage>
        <taxon>Bacteria</taxon>
        <taxon>Pseudomonadati</taxon>
        <taxon>Bacteroidota</taxon>
        <taxon>Chitinophagia</taxon>
        <taxon>Chitinophagales</taxon>
        <taxon>Chitinophagaceae</taxon>
        <taxon>Paraflavitalea</taxon>
    </lineage>
</organism>
<dbReference type="CDD" id="cd00093">
    <property type="entry name" value="HTH_XRE"/>
    <property type="match status" value="1"/>
</dbReference>